<dbReference type="PANTHER" id="PTHR10948">
    <property type="entry name" value="TRANSPOSASE"/>
    <property type="match status" value="1"/>
</dbReference>
<evidence type="ECO:0000313" key="2">
    <source>
        <dbReference type="EMBL" id="SDT32473.1"/>
    </source>
</evidence>
<dbReference type="SUPFAM" id="SSF53098">
    <property type="entry name" value="Ribonuclease H-like"/>
    <property type="match status" value="1"/>
</dbReference>
<dbReference type="GO" id="GO:0003676">
    <property type="term" value="F:nucleic acid binding"/>
    <property type="evidence" value="ECO:0007669"/>
    <property type="project" value="InterPro"/>
</dbReference>
<dbReference type="PROSITE" id="PS50994">
    <property type="entry name" value="INTEGRASE"/>
    <property type="match status" value="1"/>
</dbReference>
<proteinExistence type="predicted"/>
<reference evidence="3" key="1">
    <citation type="submission" date="2016-10" db="EMBL/GenBank/DDBJ databases">
        <authorList>
            <person name="Varghese N."/>
            <person name="Submissions S."/>
        </authorList>
    </citation>
    <scope>NUCLEOTIDE SEQUENCE [LARGE SCALE GENOMIC DNA]</scope>
    <source>
        <strain evidence="3">ATCC 23835</strain>
    </source>
</reference>
<organism evidence="2 3">
    <name type="scientific">Pseudomonas asplenii</name>
    <dbReference type="NCBI Taxonomy" id="53407"/>
    <lineage>
        <taxon>Bacteria</taxon>
        <taxon>Pseudomonadati</taxon>
        <taxon>Pseudomonadota</taxon>
        <taxon>Gammaproteobacteria</taxon>
        <taxon>Pseudomonadales</taxon>
        <taxon>Pseudomonadaceae</taxon>
        <taxon>Pseudomonas</taxon>
    </lineage>
</organism>
<dbReference type="GO" id="GO:0004803">
    <property type="term" value="F:transposase activity"/>
    <property type="evidence" value="ECO:0007669"/>
    <property type="project" value="TreeGrafter"/>
</dbReference>
<dbReference type="AlphaFoldDB" id="A0A1H1ZFP8"/>
<dbReference type="InterPro" id="IPR001584">
    <property type="entry name" value="Integrase_cat-core"/>
</dbReference>
<dbReference type="Gene3D" id="3.30.420.10">
    <property type="entry name" value="Ribonuclease H-like superfamily/Ribonuclease H"/>
    <property type="match status" value="1"/>
</dbReference>
<accession>A0A1H1ZFP8</accession>
<dbReference type="InterPro" id="IPR012337">
    <property type="entry name" value="RNaseH-like_sf"/>
</dbReference>
<dbReference type="PANTHER" id="PTHR10948:SF23">
    <property type="entry name" value="TRANSPOSASE INSI FOR INSERTION SEQUENCE ELEMENT IS30A-RELATED"/>
    <property type="match status" value="1"/>
</dbReference>
<dbReference type="GO" id="GO:0005829">
    <property type="term" value="C:cytosol"/>
    <property type="evidence" value="ECO:0007669"/>
    <property type="project" value="TreeGrafter"/>
</dbReference>
<feature type="domain" description="Integrase catalytic" evidence="1">
    <location>
        <begin position="89"/>
        <end position="241"/>
    </location>
</feature>
<sequence length="256" mass="28969">MRHLLIIERAEHSLLLFTGNGPQRLGLVDARRGQPHTAFHLGHQAFAAQVSFRVVIDSTVWRLRASGVDRRDQIPEMVSIHVRPPEIEDRVMPGPWEGDLFKGKANSSCVGMLVERTSGYLMLIKMNDTTVTSAVEGLGVALNGMPLVMRKSMTYQSREMPRHAEITQKTGVAIFFCDPHSPWQRGSHENINGLIRQYLPRGTDLSVYSQVELDAIALRLNMRPRKRFDFKCPIEMMSEVMHKTVGMRHDTPASIQ</sequence>
<keyword evidence="3" id="KW-1185">Reference proteome</keyword>
<dbReference type="GO" id="GO:0015074">
    <property type="term" value="P:DNA integration"/>
    <property type="evidence" value="ECO:0007669"/>
    <property type="project" value="InterPro"/>
</dbReference>
<dbReference type="InterPro" id="IPR051917">
    <property type="entry name" value="Transposase-Integrase"/>
</dbReference>
<dbReference type="Proteomes" id="UP000199524">
    <property type="component" value="Chromosome I"/>
</dbReference>
<gene>
    <name evidence="2" type="ORF">SAMN05216598_5046</name>
</gene>
<protein>
    <recommendedName>
        <fullName evidence="1">Integrase catalytic domain-containing protein</fullName>
    </recommendedName>
</protein>
<evidence type="ECO:0000259" key="1">
    <source>
        <dbReference type="PROSITE" id="PS50994"/>
    </source>
</evidence>
<dbReference type="EMBL" id="LT629777">
    <property type="protein sequence ID" value="SDT32473.1"/>
    <property type="molecule type" value="Genomic_DNA"/>
</dbReference>
<name>A0A1H1ZFP8_9PSED</name>
<dbReference type="InterPro" id="IPR036397">
    <property type="entry name" value="RNaseH_sf"/>
</dbReference>
<dbReference type="NCBIfam" id="NF033563">
    <property type="entry name" value="transpos_IS30"/>
    <property type="match status" value="1"/>
</dbReference>
<evidence type="ECO:0000313" key="3">
    <source>
        <dbReference type="Proteomes" id="UP000199524"/>
    </source>
</evidence>
<dbReference type="InterPro" id="IPR053392">
    <property type="entry name" value="Transposase_IS30-like"/>
</dbReference>
<dbReference type="GO" id="GO:0032196">
    <property type="term" value="P:transposition"/>
    <property type="evidence" value="ECO:0007669"/>
    <property type="project" value="TreeGrafter"/>
</dbReference>